<keyword evidence="2 7" id="KW-0813">Transport</keyword>
<accession>A0ABN2UAJ3</accession>
<feature type="transmembrane region" description="Helical" evidence="7">
    <location>
        <begin position="225"/>
        <end position="245"/>
    </location>
</feature>
<reference evidence="9 10" key="1">
    <citation type="journal article" date="2019" name="Int. J. Syst. Evol. Microbiol.">
        <title>The Global Catalogue of Microorganisms (GCM) 10K type strain sequencing project: providing services to taxonomists for standard genome sequencing and annotation.</title>
        <authorList>
            <consortium name="The Broad Institute Genomics Platform"/>
            <consortium name="The Broad Institute Genome Sequencing Center for Infectious Disease"/>
            <person name="Wu L."/>
            <person name="Ma J."/>
        </authorList>
    </citation>
    <scope>NUCLEOTIDE SEQUENCE [LARGE SCALE GENOMIC DNA]</scope>
    <source>
        <strain evidence="9 10">JCM 15672</strain>
    </source>
</reference>
<feature type="transmembrane region" description="Helical" evidence="7">
    <location>
        <begin position="122"/>
        <end position="144"/>
    </location>
</feature>
<sequence length="313" mass="34512">MATPALVAESSALRARGPRGRRRSLTPYLYIAPFFLVFGAFGAFPLAYTAFISLFDWNPIGEQAFIGFDNYVDLVADPRFWNAAWNTVVIWVLSTVPQLAIALVLAAVLNQALLRFRTGFRMAVLVPNITSVLAVGIIFTQLFGRDYGMINTVIEFFGGQRIDWVAGSFSSQFAVSTMVMWRWTGYNTLIYLAAMQSIPRALYESAEIDGAGPIRKFLTITIPQVRPTIIFTVIVSTIGGLQVFAEPLVFGGQAGVTGGQSRQFQTLALFLYEQGFRNLEFGYASAIAWALFLIIVVLTIINLALSSRIASEK</sequence>
<dbReference type="EMBL" id="BAAAPW010000002">
    <property type="protein sequence ID" value="GAA2031371.1"/>
    <property type="molecule type" value="Genomic_DNA"/>
</dbReference>
<feature type="transmembrane region" description="Helical" evidence="7">
    <location>
        <begin position="28"/>
        <end position="48"/>
    </location>
</feature>
<evidence type="ECO:0000256" key="7">
    <source>
        <dbReference type="RuleBase" id="RU363032"/>
    </source>
</evidence>
<evidence type="ECO:0000256" key="1">
    <source>
        <dbReference type="ARBA" id="ARBA00004651"/>
    </source>
</evidence>
<keyword evidence="3" id="KW-1003">Cell membrane</keyword>
<dbReference type="PANTHER" id="PTHR30193:SF37">
    <property type="entry name" value="INNER MEMBRANE ABC TRANSPORTER PERMEASE PROTEIN YCJO"/>
    <property type="match status" value="1"/>
</dbReference>
<dbReference type="Gene3D" id="1.10.3720.10">
    <property type="entry name" value="MetI-like"/>
    <property type="match status" value="1"/>
</dbReference>
<evidence type="ECO:0000313" key="9">
    <source>
        <dbReference type="EMBL" id="GAA2031371.1"/>
    </source>
</evidence>
<dbReference type="InterPro" id="IPR051393">
    <property type="entry name" value="ABC_transporter_permease"/>
</dbReference>
<dbReference type="Proteomes" id="UP001501196">
    <property type="component" value="Unassembled WGS sequence"/>
</dbReference>
<evidence type="ECO:0000256" key="3">
    <source>
        <dbReference type="ARBA" id="ARBA00022475"/>
    </source>
</evidence>
<evidence type="ECO:0000256" key="2">
    <source>
        <dbReference type="ARBA" id="ARBA00022448"/>
    </source>
</evidence>
<comment type="caution">
    <text evidence="9">The sequence shown here is derived from an EMBL/GenBank/DDBJ whole genome shotgun (WGS) entry which is preliminary data.</text>
</comment>
<evidence type="ECO:0000259" key="8">
    <source>
        <dbReference type="PROSITE" id="PS50928"/>
    </source>
</evidence>
<feature type="transmembrane region" description="Helical" evidence="7">
    <location>
        <begin position="281"/>
        <end position="305"/>
    </location>
</feature>
<feature type="domain" description="ABC transmembrane type-1" evidence="8">
    <location>
        <begin position="84"/>
        <end position="302"/>
    </location>
</feature>
<gene>
    <name evidence="9" type="ORF">GCM10009819_14090</name>
</gene>
<keyword evidence="5 7" id="KW-1133">Transmembrane helix</keyword>
<dbReference type="SUPFAM" id="SSF161098">
    <property type="entry name" value="MetI-like"/>
    <property type="match status" value="1"/>
</dbReference>
<dbReference type="InterPro" id="IPR035906">
    <property type="entry name" value="MetI-like_sf"/>
</dbReference>
<keyword evidence="4 7" id="KW-0812">Transmembrane</keyword>
<evidence type="ECO:0000313" key="10">
    <source>
        <dbReference type="Proteomes" id="UP001501196"/>
    </source>
</evidence>
<dbReference type="Pfam" id="PF00528">
    <property type="entry name" value="BPD_transp_1"/>
    <property type="match status" value="1"/>
</dbReference>
<keyword evidence="6 7" id="KW-0472">Membrane</keyword>
<name>A0ABN2UAJ3_9MICO</name>
<evidence type="ECO:0000256" key="5">
    <source>
        <dbReference type="ARBA" id="ARBA00022989"/>
    </source>
</evidence>
<evidence type="ECO:0000256" key="4">
    <source>
        <dbReference type="ARBA" id="ARBA00022692"/>
    </source>
</evidence>
<proteinExistence type="inferred from homology"/>
<organism evidence="9 10">
    <name type="scientific">Agromyces tropicus</name>
    <dbReference type="NCBI Taxonomy" id="555371"/>
    <lineage>
        <taxon>Bacteria</taxon>
        <taxon>Bacillati</taxon>
        <taxon>Actinomycetota</taxon>
        <taxon>Actinomycetes</taxon>
        <taxon>Micrococcales</taxon>
        <taxon>Microbacteriaceae</taxon>
        <taxon>Agromyces</taxon>
    </lineage>
</organism>
<comment type="subcellular location">
    <subcellularLocation>
        <location evidence="1 7">Cell membrane</location>
        <topology evidence="1 7">Multi-pass membrane protein</topology>
    </subcellularLocation>
</comment>
<dbReference type="PROSITE" id="PS50928">
    <property type="entry name" value="ABC_TM1"/>
    <property type="match status" value="1"/>
</dbReference>
<protein>
    <submittedName>
        <fullName evidence="9">Sugar ABC transporter permease</fullName>
    </submittedName>
</protein>
<feature type="transmembrane region" description="Helical" evidence="7">
    <location>
        <begin position="164"/>
        <end position="183"/>
    </location>
</feature>
<dbReference type="PANTHER" id="PTHR30193">
    <property type="entry name" value="ABC TRANSPORTER PERMEASE PROTEIN"/>
    <property type="match status" value="1"/>
</dbReference>
<feature type="transmembrane region" description="Helical" evidence="7">
    <location>
        <begin position="88"/>
        <end position="110"/>
    </location>
</feature>
<dbReference type="RefSeq" id="WP_344370926.1">
    <property type="nucleotide sequence ID" value="NZ_BAAAPW010000002.1"/>
</dbReference>
<keyword evidence="10" id="KW-1185">Reference proteome</keyword>
<comment type="similarity">
    <text evidence="7">Belongs to the binding-protein-dependent transport system permease family.</text>
</comment>
<dbReference type="CDD" id="cd06261">
    <property type="entry name" value="TM_PBP2"/>
    <property type="match status" value="1"/>
</dbReference>
<evidence type="ECO:0000256" key="6">
    <source>
        <dbReference type="ARBA" id="ARBA00023136"/>
    </source>
</evidence>
<dbReference type="InterPro" id="IPR000515">
    <property type="entry name" value="MetI-like"/>
</dbReference>